<proteinExistence type="predicted"/>
<evidence type="ECO:0000313" key="3">
    <source>
        <dbReference type="Proteomes" id="UP000824214"/>
    </source>
</evidence>
<protein>
    <recommendedName>
        <fullName evidence="4">DUF4179 domain-containing protein</fullName>
    </recommendedName>
</protein>
<dbReference type="AlphaFoldDB" id="A0A9D2LZ05"/>
<comment type="caution">
    <text evidence="2">The sequence shown here is derived from an EMBL/GenBank/DDBJ whole genome shotgun (WGS) entry which is preliminary data.</text>
</comment>
<dbReference type="Proteomes" id="UP000824214">
    <property type="component" value="Unassembled WGS sequence"/>
</dbReference>
<evidence type="ECO:0000256" key="1">
    <source>
        <dbReference type="SAM" id="Phobius"/>
    </source>
</evidence>
<organism evidence="2 3">
    <name type="scientific">Candidatus Acutalibacter ornithocaccae</name>
    <dbReference type="NCBI Taxonomy" id="2838416"/>
    <lineage>
        <taxon>Bacteria</taxon>
        <taxon>Bacillati</taxon>
        <taxon>Bacillota</taxon>
        <taxon>Clostridia</taxon>
        <taxon>Eubacteriales</taxon>
        <taxon>Acutalibacteraceae</taxon>
        <taxon>Acutalibacter</taxon>
    </lineage>
</organism>
<evidence type="ECO:0000313" key="2">
    <source>
        <dbReference type="EMBL" id="HJB38385.1"/>
    </source>
</evidence>
<feature type="transmembrane region" description="Helical" evidence="1">
    <location>
        <begin position="39"/>
        <end position="59"/>
    </location>
</feature>
<reference evidence="2" key="2">
    <citation type="submission" date="2021-04" db="EMBL/GenBank/DDBJ databases">
        <authorList>
            <person name="Gilroy R."/>
        </authorList>
    </citation>
    <scope>NUCLEOTIDE SEQUENCE</scope>
    <source>
        <strain evidence="2">ChiBcolR8-3208</strain>
    </source>
</reference>
<keyword evidence="1" id="KW-1133">Transmembrane helix</keyword>
<sequence length="520" mass="55766">MQKEVDNILVEIPEALPARVGEALSQVRAIHRRRVLRRLGGAVGSVVAVLAATVTLAAVNPALASQIPLVGEWLGGLFYEAGHDSKPGTGGAFIGTYSSVLEDVEVPAATENGEWGITFQQGYTDGHKVMLSLSLTGPQADLERYSSVLFAGYGQTSTATINGETAQIQGVNSFEEREGSWDTTMAVVVPESQQEAETLEVVVTLQGLEGQMAELGAHGEVKTISTEPIQGSFSASFTLTVDHSNDYAFVSQAEDNRAKVFAVSGTPTQTVVSVEIPFWGYRNFGALEEDGVKGSARLVLPDGTQLRPDDRRSADLGGYDYRAAKTQSCDLYFDGLPAGTSQVELEFFWQEVGTQQEEVLASFTLDLANQEITAAGTQGVELGSTQYSLLETGDTGWEENGFTVKDVWFSQAESYTGHVYFYLPDDCLETNLQVEVQNAQGETLFRSQAYGEDGASNPDWTLQPACAIPNLPQPLNICQVTQRLTGAVVPVGEMVTVILSDASTGETLFTDTRALVAAAP</sequence>
<keyword evidence="1" id="KW-0472">Membrane</keyword>
<name>A0A9D2LZ05_9FIRM</name>
<gene>
    <name evidence="2" type="ORF">H9942_10030</name>
</gene>
<evidence type="ECO:0008006" key="4">
    <source>
        <dbReference type="Google" id="ProtNLM"/>
    </source>
</evidence>
<accession>A0A9D2LZ05</accession>
<keyword evidence="1" id="KW-0812">Transmembrane</keyword>
<reference evidence="2" key="1">
    <citation type="journal article" date="2021" name="PeerJ">
        <title>Extensive microbial diversity within the chicken gut microbiome revealed by metagenomics and culture.</title>
        <authorList>
            <person name="Gilroy R."/>
            <person name="Ravi A."/>
            <person name="Getino M."/>
            <person name="Pursley I."/>
            <person name="Horton D.L."/>
            <person name="Alikhan N.F."/>
            <person name="Baker D."/>
            <person name="Gharbi K."/>
            <person name="Hall N."/>
            <person name="Watson M."/>
            <person name="Adriaenssens E.M."/>
            <person name="Foster-Nyarko E."/>
            <person name="Jarju S."/>
            <person name="Secka A."/>
            <person name="Antonio M."/>
            <person name="Oren A."/>
            <person name="Chaudhuri R.R."/>
            <person name="La Ragione R."/>
            <person name="Hildebrand F."/>
            <person name="Pallen M.J."/>
        </authorList>
    </citation>
    <scope>NUCLEOTIDE SEQUENCE</scope>
    <source>
        <strain evidence="2">ChiBcolR8-3208</strain>
    </source>
</reference>
<dbReference type="EMBL" id="DWXZ01000213">
    <property type="protein sequence ID" value="HJB38385.1"/>
    <property type="molecule type" value="Genomic_DNA"/>
</dbReference>